<evidence type="ECO:0000256" key="1">
    <source>
        <dbReference type="SAM" id="SignalP"/>
    </source>
</evidence>
<comment type="caution">
    <text evidence="3">The sequence shown here is derived from an EMBL/GenBank/DDBJ whole genome shotgun (WGS) entry which is preliminary data.</text>
</comment>
<dbReference type="EMBL" id="JBBBZM010000032">
    <property type="protein sequence ID" value="KAL0637678.1"/>
    <property type="molecule type" value="Genomic_DNA"/>
</dbReference>
<keyword evidence="1" id="KW-0732">Signal</keyword>
<feature type="domain" description="FAS1" evidence="2">
    <location>
        <begin position="172"/>
        <end position="312"/>
    </location>
</feature>
<dbReference type="Proteomes" id="UP001447188">
    <property type="component" value="Unassembled WGS sequence"/>
</dbReference>
<organism evidence="3 4">
    <name type="scientific">Discina gigas</name>
    <dbReference type="NCBI Taxonomy" id="1032678"/>
    <lineage>
        <taxon>Eukaryota</taxon>
        <taxon>Fungi</taxon>
        <taxon>Dikarya</taxon>
        <taxon>Ascomycota</taxon>
        <taxon>Pezizomycotina</taxon>
        <taxon>Pezizomycetes</taxon>
        <taxon>Pezizales</taxon>
        <taxon>Discinaceae</taxon>
        <taxon>Discina</taxon>
    </lineage>
</organism>
<dbReference type="PANTHER" id="PTHR10900:SF125">
    <property type="entry name" value="FAS1 DOMAIN-CONTAINING PROTEIN YLR001C"/>
    <property type="match status" value="1"/>
</dbReference>
<dbReference type="Gene3D" id="2.30.180.10">
    <property type="entry name" value="FAS1 domain"/>
    <property type="match status" value="2"/>
</dbReference>
<evidence type="ECO:0000259" key="2">
    <source>
        <dbReference type="PROSITE" id="PS50213"/>
    </source>
</evidence>
<gene>
    <name evidence="3" type="ORF">Q9L58_003402</name>
</gene>
<dbReference type="Pfam" id="PF02469">
    <property type="entry name" value="Fasciclin"/>
    <property type="match status" value="2"/>
</dbReference>
<feature type="chain" id="PRO_5046695848" description="FAS1 domain-containing protein" evidence="1">
    <location>
        <begin position="20"/>
        <end position="520"/>
    </location>
</feature>
<feature type="signal peptide" evidence="1">
    <location>
        <begin position="1"/>
        <end position="19"/>
    </location>
</feature>
<protein>
    <recommendedName>
        <fullName evidence="2">FAS1 domain-containing protein</fullName>
    </recommendedName>
</protein>
<dbReference type="InterPro" id="IPR000782">
    <property type="entry name" value="FAS1_domain"/>
</dbReference>
<sequence length="520" mass="58423">MKNLASFLTLLAGVLPTLSFVIPDEAVTKQVFLSQGREEPGSPQFEEFKRVFEKLEDSFEEKLQDIIGKIEGKIGAGKAEDSSGAAEFDKGLDAFHNLKPAQPFPSSYEYFDGQAWMSHYTQSTDALFASFPDEEFVSGRNRGCHCHDGYGRHSHEKHPKMPPHDHRGPHTDSTLYDIITNSKHTTKLAELIKLDNDLVKLLKDPKANLTIFAPEDEAFDRLPHKDPKEVPKDLLRRVLKYHIASGTHDSQDLVHHNTLITKLPEDDLGKGMHQRLRIGFGSHGPAVNYYSKLTMVDVYAKNGVIHGVNALLLPPPSVLELIEVLPTEFSTSEAALFRSGLTDELEKHHDGMTVFLPSNKDWEKLGIAANAFLFSDQGKDFLRAIMRYHISPGNTLYSDAYIHANHKKTLNDEDDPNGLPHGYQHVSLPTLLKDRYISADITRYERFLSFRVNGLNTVAISDGIAKNGVIQVPDHVLIPPHTEDEHLRPPKEAYKQDTGEITVEELKARLAPVVNIEWEL</sequence>
<reference evidence="3 4" key="1">
    <citation type="submission" date="2024-02" db="EMBL/GenBank/DDBJ databases">
        <title>Discinaceae phylogenomics.</title>
        <authorList>
            <person name="Dirks A.C."/>
            <person name="James T.Y."/>
        </authorList>
    </citation>
    <scope>NUCLEOTIDE SEQUENCE [LARGE SCALE GENOMIC DNA]</scope>
    <source>
        <strain evidence="3 4">ACD0624</strain>
    </source>
</reference>
<dbReference type="SMART" id="SM00554">
    <property type="entry name" value="FAS1"/>
    <property type="match status" value="2"/>
</dbReference>
<dbReference type="PROSITE" id="PS50213">
    <property type="entry name" value="FAS1"/>
    <property type="match status" value="2"/>
</dbReference>
<feature type="domain" description="FAS1" evidence="2">
    <location>
        <begin position="315"/>
        <end position="477"/>
    </location>
</feature>
<dbReference type="PANTHER" id="PTHR10900">
    <property type="entry name" value="PERIOSTIN-RELATED"/>
    <property type="match status" value="1"/>
</dbReference>
<accession>A0ABR3GP18</accession>
<evidence type="ECO:0000313" key="4">
    <source>
        <dbReference type="Proteomes" id="UP001447188"/>
    </source>
</evidence>
<name>A0ABR3GP18_9PEZI</name>
<dbReference type="InterPro" id="IPR036378">
    <property type="entry name" value="FAS1_dom_sf"/>
</dbReference>
<evidence type="ECO:0000313" key="3">
    <source>
        <dbReference type="EMBL" id="KAL0637678.1"/>
    </source>
</evidence>
<dbReference type="SUPFAM" id="SSF82153">
    <property type="entry name" value="FAS1 domain"/>
    <property type="match status" value="2"/>
</dbReference>
<proteinExistence type="predicted"/>
<dbReference type="InterPro" id="IPR050904">
    <property type="entry name" value="Adhesion/Biosynth-related"/>
</dbReference>
<keyword evidence="4" id="KW-1185">Reference proteome</keyword>